<gene>
    <name evidence="3" type="ORF">CCS01_21590</name>
</gene>
<dbReference type="InterPro" id="IPR011050">
    <property type="entry name" value="Pectin_lyase_fold/virulence"/>
</dbReference>
<evidence type="ECO:0000259" key="2">
    <source>
        <dbReference type="PROSITE" id="PS51208"/>
    </source>
</evidence>
<dbReference type="SMART" id="SM00869">
    <property type="entry name" value="Autotransporter"/>
    <property type="match status" value="1"/>
</dbReference>
<proteinExistence type="predicted"/>
<dbReference type="InterPro" id="IPR036938">
    <property type="entry name" value="PAP2/HPO_sf"/>
</dbReference>
<evidence type="ECO:0000313" key="3">
    <source>
        <dbReference type="EMBL" id="PPQ29414.1"/>
    </source>
</evidence>
<dbReference type="Pfam" id="PF12951">
    <property type="entry name" value="PATR"/>
    <property type="match status" value="1"/>
</dbReference>
<dbReference type="InterPro" id="IPR000326">
    <property type="entry name" value="PAP2/HPO"/>
</dbReference>
<dbReference type="PROSITE" id="PS51208">
    <property type="entry name" value="AUTOTRANSPORTER"/>
    <property type="match status" value="1"/>
</dbReference>
<dbReference type="Pfam" id="PF01569">
    <property type="entry name" value="PAP2"/>
    <property type="match status" value="1"/>
</dbReference>
<dbReference type="PANTHER" id="PTHR35037">
    <property type="entry name" value="C-TERMINAL REGION OF AIDA-LIKE PROTEIN"/>
    <property type="match status" value="1"/>
</dbReference>
<sequence length="1098" mass="110215">MPIAVRRDRSRRYWPLSDFHCGRRNRRLSRLASAALFGVAPVPFGVALAAPAPSCDSLCAAQNADQRALLSPFQHLLNTPAGQALLQANLQTDESIYLNSPPAQKNTAAENALINYVVQNVLIATFPNNPNFYYTQAGVPTAVNLPASIAGVVAIVAANVPSDPQVDLKGYFGGYDIYGIAYHATTADPNGDPRPFQVSNVIVSNPFTPANSSQFAYQVQQTNGIYNQNWGSYTQSPAFPSGHSFYGNTTGLLYAILAPGYYQQFVQEGVDFAYSRNVFGVHYPLDVIGGRILAIYVTAQTLAGNPLYPPASLAGNLDRLKLAMQAYLAGAGLGSGGASPYAAACAGNVAAGVANHTIPSAATYAQQIQAYTWFLAYGLPSVGDTTLAPVVPAGAATLIATRFPYLSTDQLNQVLASTELPSGVPLDNGTGWARLNLYAAASGYGAFAGPVTVTMNAALGGFNAFDIWSNGISGPGGLTLQGSGTLVLAGNNSYTGGTAVQGGTLAVTGTLGGNLAIAPGATFVSAGGYAVAANATLGNAGSFIEVNTPLINAGTASNTASNTGSIIGDVTNSGRFANNGTVSGAFSNAGVLSGNGTVGSLALLAGSTVAPGNSVGTIRVLGDLTVAPGATYQAQIGPGGADLIAVGGTATLGGGRVVASPIGTAPALGATWPILTAAGGISGGFTALTEPGNGLAAGTRLDTVTGSHTITLAVTPASYANLGAAGMAQSSSEAAVGAALDAIRPAPGAPMNAAQAALFDPLYPLAAGRITPALDELAPSIYADALITARNSWYLVANAISGQLAARRGLAADASDSMAPGPNGSTIWVSGLAGYNSVGAGGGAPGFTAGLGGAAAGIDMTLADAVRAGVAAGTVAGDTWSQASGHASGNTAQFAVYGQWQRGKVFAETQLGLMYLQDSVHQSLPLFGTAAQGGSNGLAAGGSVRVGVQQRLDNWLIEPSLGFGGVSLRLGDVTETAGGPLAETIAGQSLGSAESLLAVSAQRAVVVSGAVQVTAKARLGWSHEFADNTARISAGFAGLNGSGFMLDSAPIGRDAAVVGLATDIKVASWPLTIFLSYGGTINPSSNAQSFGVGIRFSL</sequence>
<feature type="domain" description="Autotransporter" evidence="2">
    <location>
        <begin position="820"/>
        <end position="1098"/>
    </location>
</feature>
<evidence type="ECO:0000313" key="4">
    <source>
        <dbReference type="Proteomes" id="UP000239724"/>
    </source>
</evidence>
<dbReference type="OrthoDB" id="7272074at2"/>
<organism evidence="3 4">
    <name type="scientific">Rhodopila globiformis</name>
    <name type="common">Rhodopseudomonas globiformis</name>
    <dbReference type="NCBI Taxonomy" id="1071"/>
    <lineage>
        <taxon>Bacteria</taxon>
        <taxon>Pseudomonadati</taxon>
        <taxon>Pseudomonadota</taxon>
        <taxon>Alphaproteobacteria</taxon>
        <taxon>Acetobacterales</taxon>
        <taxon>Acetobacteraceae</taxon>
        <taxon>Rhodopila</taxon>
    </lineage>
</organism>
<dbReference type="InterPro" id="IPR005546">
    <property type="entry name" value="Autotransporte_beta"/>
</dbReference>
<dbReference type="PANTHER" id="PTHR35037:SF3">
    <property type="entry name" value="C-TERMINAL REGION OF AIDA-LIKE PROTEIN"/>
    <property type="match status" value="1"/>
</dbReference>
<dbReference type="SUPFAM" id="SSF51126">
    <property type="entry name" value="Pectin lyase-like"/>
    <property type="match status" value="1"/>
</dbReference>
<dbReference type="Pfam" id="PF03797">
    <property type="entry name" value="Autotransporter"/>
    <property type="match status" value="1"/>
</dbReference>
<dbReference type="SUPFAM" id="SSF48317">
    <property type="entry name" value="Acid phosphatase/Vanadium-dependent haloperoxidase"/>
    <property type="match status" value="1"/>
</dbReference>
<evidence type="ECO:0000256" key="1">
    <source>
        <dbReference type="ARBA" id="ARBA00022729"/>
    </source>
</evidence>
<protein>
    <recommendedName>
        <fullName evidence="2">Autotransporter domain-containing protein</fullName>
    </recommendedName>
</protein>
<dbReference type="InterPro" id="IPR013425">
    <property type="entry name" value="Autotrns_rpt"/>
</dbReference>
<name>A0A2S6N469_RHOGL</name>
<reference evidence="3 4" key="1">
    <citation type="journal article" date="2018" name="Arch. Microbiol.">
        <title>New insights into the metabolic potential of the phototrophic purple bacterium Rhodopila globiformis DSM 161(T) from its draft genome sequence and evidence for a vanadium-dependent nitrogenase.</title>
        <authorList>
            <person name="Imhoff J.F."/>
            <person name="Rahn T."/>
            <person name="Kunzel S."/>
            <person name="Neulinger S.C."/>
        </authorList>
    </citation>
    <scope>NUCLEOTIDE SEQUENCE [LARGE SCALE GENOMIC DNA]</scope>
    <source>
        <strain evidence="3 4">DSM 161</strain>
    </source>
</reference>
<dbReference type="NCBIfam" id="TIGR02601">
    <property type="entry name" value="autotrns_rpt"/>
    <property type="match status" value="1"/>
</dbReference>
<dbReference type="SUPFAM" id="SSF103515">
    <property type="entry name" value="Autotransporter"/>
    <property type="match status" value="1"/>
</dbReference>
<comment type="caution">
    <text evidence="3">The sequence shown here is derived from an EMBL/GenBank/DDBJ whole genome shotgun (WGS) entry which is preliminary data.</text>
</comment>
<dbReference type="Gene3D" id="1.20.144.10">
    <property type="entry name" value="Phosphatidic acid phosphatase type 2/haloperoxidase"/>
    <property type="match status" value="1"/>
</dbReference>
<dbReference type="Proteomes" id="UP000239724">
    <property type="component" value="Unassembled WGS sequence"/>
</dbReference>
<dbReference type="InterPro" id="IPR051551">
    <property type="entry name" value="Autotransporter_adhesion"/>
</dbReference>
<dbReference type="InterPro" id="IPR036709">
    <property type="entry name" value="Autotransporte_beta_dom_sf"/>
</dbReference>
<accession>A0A2S6N469</accession>
<dbReference type="Gene3D" id="2.40.128.130">
    <property type="entry name" value="Autotransporter beta-domain"/>
    <property type="match status" value="1"/>
</dbReference>
<dbReference type="EMBL" id="NHRY01000227">
    <property type="protein sequence ID" value="PPQ29414.1"/>
    <property type="molecule type" value="Genomic_DNA"/>
</dbReference>
<dbReference type="AlphaFoldDB" id="A0A2S6N469"/>
<keyword evidence="4" id="KW-1185">Reference proteome</keyword>
<keyword evidence="1" id="KW-0732">Signal</keyword>
<dbReference type="RefSeq" id="WP_104520890.1">
    <property type="nucleotide sequence ID" value="NZ_NHRY01000227.1"/>
</dbReference>